<reference evidence="1 2" key="1">
    <citation type="submission" date="2015-10" db="EMBL/GenBank/DDBJ databases">
        <authorList>
            <person name="Gilbert D.G."/>
        </authorList>
    </citation>
    <scope>NUCLEOTIDE SEQUENCE [LARGE SCALE GENOMIC DNA]</scope>
    <source>
        <strain evidence="1">COMA1</strain>
    </source>
</reference>
<dbReference type="AlphaFoldDB" id="A0A0S4LQZ2"/>
<keyword evidence="2" id="KW-1185">Reference proteome</keyword>
<dbReference type="Proteomes" id="UP000199032">
    <property type="component" value="Unassembled WGS sequence"/>
</dbReference>
<protein>
    <submittedName>
        <fullName evidence="1">Uncharacterized protein</fullName>
    </submittedName>
</protein>
<dbReference type="EMBL" id="CZQA01000011">
    <property type="protein sequence ID" value="CUS38452.1"/>
    <property type="molecule type" value="Genomic_DNA"/>
</dbReference>
<proteinExistence type="predicted"/>
<organism evidence="1 2">
    <name type="scientific">Candidatus Nitrospira nitrosa</name>
    <dbReference type="NCBI Taxonomy" id="1742972"/>
    <lineage>
        <taxon>Bacteria</taxon>
        <taxon>Pseudomonadati</taxon>
        <taxon>Nitrospirota</taxon>
        <taxon>Nitrospiria</taxon>
        <taxon>Nitrospirales</taxon>
        <taxon>Nitrospiraceae</taxon>
        <taxon>Nitrospira</taxon>
    </lineage>
</organism>
<name>A0A0S4LQZ2_9BACT</name>
<sequence>MTTAAAVGAGGETSSKCVAGRGVGVDEESVVAVGFSPCNSSFRSCRV</sequence>
<accession>A0A0S4LQZ2</accession>
<evidence type="ECO:0000313" key="1">
    <source>
        <dbReference type="EMBL" id="CUS38452.1"/>
    </source>
</evidence>
<gene>
    <name evidence="1" type="ORF">COMA1_50108</name>
</gene>
<evidence type="ECO:0000313" key="2">
    <source>
        <dbReference type="Proteomes" id="UP000199032"/>
    </source>
</evidence>